<accession>A0A7W9EWP1</accession>
<keyword evidence="3" id="KW-1185">Reference proteome</keyword>
<dbReference type="AlphaFoldDB" id="A0A7W9EWP1"/>
<comment type="caution">
    <text evidence="2">The sequence shown here is derived from an EMBL/GenBank/DDBJ whole genome shotgun (WGS) entry which is preliminary data.</text>
</comment>
<dbReference type="InterPro" id="IPR000073">
    <property type="entry name" value="AB_hydrolase_1"/>
</dbReference>
<dbReference type="Proteomes" id="UP000535415">
    <property type="component" value="Unassembled WGS sequence"/>
</dbReference>
<dbReference type="EMBL" id="JACIJM010000001">
    <property type="protein sequence ID" value="MBB5720907.1"/>
    <property type="molecule type" value="Genomic_DNA"/>
</dbReference>
<dbReference type="Pfam" id="PF12697">
    <property type="entry name" value="Abhydrolase_6"/>
    <property type="match status" value="1"/>
</dbReference>
<organism evidence="2 3">
    <name type="scientific">Yoonia ponticola</name>
    <dbReference type="NCBI Taxonomy" id="1524255"/>
    <lineage>
        <taxon>Bacteria</taxon>
        <taxon>Pseudomonadati</taxon>
        <taxon>Pseudomonadota</taxon>
        <taxon>Alphaproteobacteria</taxon>
        <taxon>Rhodobacterales</taxon>
        <taxon>Paracoccaceae</taxon>
        <taxon>Yoonia</taxon>
    </lineage>
</organism>
<dbReference type="InterPro" id="IPR029058">
    <property type="entry name" value="AB_hydrolase_fold"/>
</dbReference>
<dbReference type="InterPro" id="IPR050266">
    <property type="entry name" value="AB_hydrolase_sf"/>
</dbReference>
<name>A0A7W9EWP1_9RHOB</name>
<evidence type="ECO:0000313" key="3">
    <source>
        <dbReference type="Proteomes" id="UP000535415"/>
    </source>
</evidence>
<proteinExistence type="predicted"/>
<dbReference type="Gene3D" id="3.40.50.1820">
    <property type="entry name" value="alpha/beta hydrolase"/>
    <property type="match status" value="1"/>
</dbReference>
<reference evidence="2 3" key="1">
    <citation type="submission" date="2020-08" db="EMBL/GenBank/DDBJ databases">
        <title>Genomic Encyclopedia of Type Strains, Phase IV (KMG-IV): sequencing the most valuable type-strain genomes for metagenomic binning, comparative biology and taxonomic classification.</title>
        <authorList>
            <person name="Goeker M."/>
        </authorList>
    </citation>
    <scope>NUCLEOTIDE SEQUENCE [LARGE SCALE GENOMIC DNA]</scope>
    <source>
        <strain evidence="2 3">DSM 101064</strain>
    </source>
</reference>
<dbReference type="RefSeq" id="WP_221235314.1">
    <property type="nucleotide sequence ID" value="NZ_JACIJM010000001.1"/>
</dbReference>
<feature type="domain" description="AB hydrolase-1" evidence="1">
    <location>
        <begin position="47"/>
        <end position="222"/>
    </location>
</feature>
<dbReference type="SUPFAM" id="SSF53474">
    <property type="entry name" value="alpha/beta-Hydrolases"/>
    <property type="match status" value="1"/>
</dbReference>
<dbReference type="PANTHER" id="PTHR43798">
    <property type="entry name" value="MONOACYLGLYCEROL LIPASE"/>
    <property type="match status" value="1"/>
</dbReference>
<evidence type="ECO:0000259" key="1">
    <source>
        <dbReference type="Pfam" id="PF12697"/>
    </source>
</evidence>
<evidence type="ECO:0000313" key="2">
    <source>
        <dbReference type="EMBL" id="MBB5720907.1"/>
    </source>
</evidence>
<dbReference type="PANTHER" id="PTHR43798:SF29">
    <property type="entry name" value="AB HYDROLASE-1 DOMAIN-CONTAINING PROTEIN"/>
    <property type="match status" value="1"/>
</dbReference>
<protein>
    <submittedName>
        <fullName evidence="2">Pimeloyl-ACP methyl ester carboxylesterase</fullName>
    </submittedName>
</protein>
<gene>
    <name evidence="2" type="ORF">FHS72_000511</name>
</gene>
<sequence>MGDPVVLIPPILCDARVFAGQIAELSRDHPVLFAPTRGAETIEVAAANILAWAPQEFALAGAGMGGMVALELLRRAPKRITRVAFINANAQADTPKKAADREPTIIAAKSGRFEDVINEKFAACRFSDQTNVPDLMPLLRDMANGIGADAYIQQVRAVQRRKDQQAVLRKITQPALVISCDGDPENTQRRQEFLAEMIPYAKHVVIKGAGLLPSLEQPARLSQILRDWCRQPLVLR</sequence>